<accession>H0R2W3</accession>
<dbReference type="Proteomes" id="UP000035034">
    <property type="component" value="Unassembled WGS sequence"/>
</dbReference>
<comment type="caution">
    <text evidence="1">The sequence shown here is derived from an EMBL/GenBank/DDBJ whole genome shotgun (WGS) entry which is preliminary data.</text>
</comment>
<keyword evidence="2" id="KW-1185">Reference proteome</keyword>
<dbReference type="EMBL" id="BAEH01000083">
    <property type="protein sequence ID" value="GAB19414.1"/>
    <property type="molecule type" value="Genomic_DNA"/>
</dbReference>
<protein>
    <submittedName>
        <fullName evidence="1">Uncharacterized protein</fullName>
    </submittedName>
</protein>
<evidence type="ECO:0000313" key="2">
    <source>
        <dbReference type="Proteomes" id="UP000035034"/>
    </source>
</evidence>
<name>H0R2W3_9ACTN</name>
<evidence type="ECO:0000313" key="1">
    <source>
        <dbReference type="EMBL" id="GAB19414.1"/>
    </source>
</evidence>
<gene>
    <name evidence="1" type="ORF">GOEFS_083_00460</name>
</gene>
<proteinExistence type="predicted"/>
<sequence length="104" mass="11213">KDSSALPSQSTLVAFISWELVPLSFTQLPTAASSGLEIESESPTEMFALQPAIKTIAAPETSAAVTRFTTEREVIMTKVWHARMPAAPVLTEKQVGRSTISEAH</sequence>
<organism evidence="1 2">
    <name type="scientific">Gordonia effusa NBRC 100432</name>
    <dbReference type="NCBI Taxonomy" id="1077974"/>
    <lineage>
        <taxon>Bacteria</taxon>
        <taxon>Bacillati</taxon>
        <taxon>Actinomycetota</taxon>
        <taxon>Actinomycetes</taxon>
        <taxon>Mycobacteriales</taxon>
        <taxon>Gordoniaceae</taxon>
        <taxon>Gordonia</taxon>
    </lineage>
</organism>
<feature type="non-terminal residue" evidence="1">
    <location>
        <position position="1"/>
    </location>
</feature>
<reference evidence="1 2" key="1">
    <citation type="submission" date="2011-12" db="EMBL/GenBank/DDBJ databases">
        <title>Whole genome shotgun sequence of Gordonia effusa NBRC 100432.</title>
        <authorList>
            <person name="Yoshida I."/>
            <person name="Takarada H."/>
            <person name="Hosoyama A."/>
            <person name="Tsuchikane K."/>
            <person name="Katsumata H."/>
            <person name="Yamazaki S."/>
            <person name="Fujita N."/>
        </authorList>
    </citation>
    <scope>NUCLEOTIDE SEQUENCE [LARGE SCALE GENOMIC DNA]</scope>
    <source>
        <strain evidence="1 2">NBRC 100432</strain>
    </source>
</reference>
<dbReference type="AlphaFoldDB" id="H0R2W3"/>